<keyword evidence="2" id="KW-1133">Transmembrane helix</keyword>
<feature type="transmembrane region" description="Helical" evidence="2">
    <location>
        <begin position="100"/>
        <end position="133"/>
    </location>
</feature>
<proteinExistence type="predicted"/>
<gene>
    <name evidence="4" type="ORF">QTN89_08825</name>
</gene>
<feature type="transmembrane region" description="Helical" evidence="2">
    <location>
        <begin position="197"/>
        <end position="223"/>
    </location>
</feature>
<feature type="compositionally biased region" description="Polar residues" evidence="1">
    <location>
        <begin position="1"/>
        <end position="10"/>
    </location>
</feature>
<dbReference type="EMBL" id="JASZZN010000005">
    <property type="protein sequence ID" value="MDM4015529.1"/>
    <property type="molecule type" value="Genomic_DNA"/>
</dbReference>
<dbReference type="GO" id="GO:0008233">
    <property type="term" value="F:peptidase activity"/>
    <property type="evidence" value="ECO:0007669"/>
    <property type="project" value="UniProtKB-KW"/>
</dbReference>
<feature type="domain" description="CAAX prenyl protease 2/Lysostaphin resistance protein A-like" evidence="3">
    <location>
        <begin position="244"/>
        <end position="330"/>
    </location>
</feature>
<keyword evidence="4" id="KW-0378">Hydrolase</keyword>
<reference evidence="4 5" key="1">
    <citation type="submission" date="2023-06" db="EMBL/GenBank/DDBJ databases">
        <title>Roseiconus lacunae JC819 isolated from Gulf of Mannar region, Tamil Nadu.</title>
        <authorList>
            <person name="Pk S."/>
            <person name="Ch S."/>
            <person name="Ch V.R."/>
        </authorList>
    </citation>
    <scope>NUCLEOTIDE SEQUENCE [LARGE SCALE GENOMIC DNA]</scope>
    <source>
        <strain evidence="4 5">JC819</strain>
    </source>
</reference>
<evidence type="ECO:0000256" key="2">
    <source>
        <dbReference type="SAM" id="Phobius"/>
    </source>
</evidence>
<organism evidence="4 5">
    <name type="scientific">Roseiconus lacunae</name>
    <dbReference type="NCBI Taxonomy" id="2605694"/>
    <lineage>
        <taxon>Bacteria</taxon>
        <taxon>Pseudomonadati</taxon>
        <taxon>Planctomycetota</taxon>
        <taxon>Planctomycetia</taxon>
        <taxon>Pirellulales</taxon>
        <taxon>Pirellulaceae</taxon>
        <taxon>Roseiconus</taxon>
    </lineage>
</organism>
<keyword evidence="2" id="KW-0472">Membrane</keyword>
<sequence>MQNSDPSSRFESNDEDPSANAPHEIPSNPYDPPAFKPSPVGASQSEGLEFSGPPSGTVDQSVEHHSSGQDRSPLPPPVNGNPIALQVHDFRTQAPGLYRIIAFLWNAIGMPAVSLLVFFGASFVAIVIAAMVVHGEFHPRMLGNAEVMAKVTQSRVGFLILVLAPQLALVSTAIVLPLLSPDGFRRRLSLVRGHWPLWAWAAAAMTTPLIGWISSIVVGTLMGESENMKMMTDVFRGHGESGFLIPLALMIGATPALCEELVFRGYIQTRLNTVVGPFFGIAIASVLFAVFHWDLVHVIAVLPLGFFLGVIAWRSGSLFPAMLAHFVNNSISVFAVVMAPEQEGDLPSVKLVAFFGTALLLALASSIVTAIALWRLPMPVSQAIETHDETQDIVVSS</sequence>
<dbReference type="PANTHER" id="PTHR36435:SF1">
    <property type="entry name" value="CAAX AMINO TERMINAL PROTEASE FAMILY PROTEIN"/>
    <property type="match status" value="1"/>
</dbReference>
<comment type="caution">
    <text evidence="4">The sequence shown here is derived from an EMBL/GenBank/DDBJ whole genome shotgun (WGS) entry which is preliminary data.</text>
</comment>
<evidence type="ECO:0000313" key="4">
    <source>
        <dbReference type="EMBL" id="MDM4015529.1"/>
    </source>
</evidence>
<feature type="transmembrane region" description="Helical" evidence="2">
    <location>
        <begin position="270"/>
        <end position="289"/>
    </location>
</feature>
<feature type="transmembrane region" description="Helical" evidence="2">
    <location>
        <begin position="243"/>
        <end position="263"/>
    </location>
</feature>
<dbReference type="InterPro" id="IPR052710">
    <property type="entry name" value="CAAX_protease"/>
</dbReference>
<dbReference type="PANTHER" id="PTHR36435">
    <property type="entry name" value="SLR1288 PROTEIN"/>
    <property type="match status" value="1"/>
</dbReference>
<keyword evidence="4" id="KW-0645">Protease</keyword>
<keyword evidence="2" id="KW-0812">Transmembrane</keyword>
<dbReference type="InterPro" id="IPR003675">
    <property type="entry name" value="Rce1/LyrA-like_dom"/>
</dbReference>
<dbReference type="RefSeq" id="WP_289163032.1">
    <property type="nucleotide sequence ID" value="NZ_JASZZN010000005.1"/>
</dbReference>
<keyword evidence="5" id="KW-1185">Reference proteome</keyword>
<evidence type="ECO:0000256" key="1">
    <source>
        <dbReference type="SAM" id="MobiDB-lite"/>
    </source>
</evidence>
<dbReference type="Proteomes" id="UP001239462">
    <property type="component" value="Unassembled WGS sequence"/>
</dbReference>
<name>A0ABT7PGW8_9BACT</name>
<dbReference type="EC" id="3.4.-.-" evidence="4"/>
<accession>A0ABT7PGW8</accession>
<feature type="transmembrane region" description="Helical" evidence="2">
    <location>
        <begin position="156"/>
        <end position="176"/>
    </location>
</feature>
<feature type="transmembrane region" description="Helical" evidence="2">
    <location>
        <begin position="295"/>
        <end position="313"/>
    </location>
</feature>
<feature type="region of interest" description="Disordered" evidence="1">
    <location>
        <begin position="1"/>
        <end position="80"/>
    </location>
</feature>
<evidence type="ECO:0000313" key="5">
    <source>
        <dbReference type="Proteomes" id="UP001239462"/>
    </source>
</evidence>
<protein>
    <submittedName>
        <fullName evidence="4">CPBP family glutamic-type intramembrane protease</fullName>
        <ecNumber evidence="4">3.4.-.-</ecNumber>
    </submittedName>
</protein>
<evidence type="ECO:0000259" key="3">
    <source>
        <dbReference type="Pfam" id="PF02517"/>
    </source>
</evidence>
<dbReference type="Pfam" id="PF02517">
    <property type="entry name" value="Rce1-like"/>
    <property type="match status" value="1"/>
</dbReference>
<feature type="transmembrane region" description="Helical" evidence="2">
    <location>
        <begin position="351"/>
        <end position="374"/>
    </location>
</feature>
<dbReference type="GO" id="GO:0006508">
    <property type="term" value="P:proteolysis"/>
    <property type="evidence" value="ECO:0007669"/>
    <property type="project" value="UniProtKB-KW"/>
</dbReference>